<name>A0A2A9EIG8_9MICO</name>
<gene>
    <name evidence="1" type="ORF">ATJ97_0525</name>
</gene>
<evidence type="ECO:0000313" key="2">
    <source>
        <dbReference type="Proteomes" id="UP000222106"/>
    </source>
</evidence>
<evidence type="ECO:0000313" key="1">
    <source>
        <dbReference type="EMBL" id="PFG38055.1"/>
    </source>
</evidence>
<sequence length="84" mass="9403">MDARRPVTAVLRFVTAGRPMEVWLVRVERHVGPVRPLARRIARATYGDVVEISAAEVLAAGRRVVEDARDGRSTPQWIKLVSEL</sequence>
<organism evidence="1 2">
    <name type="scientific">Georgenia soli</name>
    <dbReference type="NCBI Taxonomy" id="638953"/>
    <lineage>
        <taxon>Bacteria</taxon>
        <taxon>Bacillati</taxon>
        <taxon>Actinomycetota</taxon>
        <taxon>Actinomycetes</taxon>
        <taxon>Micrococcales</taxon>
        <taxon>Bogoriellaceae</taxon>
        <taxon>Georgenia</taxon>
    </lineage>
</organism>
<comment type="caution">
    <text evidence="1">The sequence shown here is derived from an EMBL/GenBank/DDBJ whole genome shotgun (WGS) entry which is preliminary data.</text>
</comment>
<dbReference type="EMBL" id="PDJI01000004">
    <property type="protein sequence ID" value="PFG38055.1"/>
    <property type="molecule type" value="Genomic_DNA"/>
</dbReference>
<protein>
    <submittedName>
        <fullName evidence="1">Uncharacterized protein</fullName>
    </submittedName>
</protein>
<keyword evidence="2" id="KW-1185">Reference proteome</keyword>
<proteinExistence type="predicted"/>
<dbReference type="Proteomes" id="UP000222106">
    <property type="component" value="Unassembled WGS sequence"/>
</dbReference>
<dbReference type="RefSeq" id="WP_098482395.1">
    <property type="nucleotide sequence ID" value="NZ_PDJI01000004.1"/>
</dbReference>
<dbReference type="AlphaFoldDB" id="A0A2A9EIG8"/>
<reference evidence="1 2" key="1">
    <citation type="submission" date="2017-10" db="EMBL/GenBank/DDBJ databases">
        <title>Sequencing the genomes of 1000 actinobacteria strains.</title>
        <authorList>
            <person name="Klenk H.-P."/>
        </authorList>
    </citation>
    <scope>NUCLEOTIDE SEQUENCE [LARGE SCALE GENOMIC DNA]</scope>
    <source>
        <strain evidence="1 2">DSM 21838</strain>
    </source>
</reference>
<accession>A0A2A9EIG8</accession>